<evidence type="ECO:0000256" key="1">
    <source>
        <dbReference type="SAM" id="MobiDB-lite"/>
    </source>
</evidence>
<reference evidence="2" key="2">
    <citation type="submission" date="2015-04" db="UniProtKB">
        <authorList>
            <consortium name="EnsemblPlants"/>
        </authorList>
    </citation>
    <scope>IDENTIFICATION</scope>
</reference>
<name>A0A0D9YI30_9ORYZ</name>
<reference evidence="2" key="1">
    <citation type="submission" date="2013-08" db="EMBL/GenBank/DDBJ databases">
        <title>Oryza genome evolution.</title>
        <authorList>
            <person name="Wing R.A."/>
            <person name="Panaud O."/>
            <person name="Oliveira A.C."/>
        </authorList>
    </citation>
    <scope>NUCLEOTIDE SEQUENCE</scope>
</reference>
<feature type="compositionally biased region" description="Pro residues" evidence="1">
    <location>
        <begin position="106"/>
        <end position="116"/>
    </location>
</feature>
<proteinExistence type="predicted"/>
<dbReference type="Proteomes" id="UP000026961">
    <property type="component" value="Chromosome 1"/>
</dbReference>
<feature type="region of interest" description="Disordered" evidence="1">
    <location>
        <begin position="133"/>
        <end position="190"/>
    </location>
</feature>
<protein>
    <submittedName>
        <fullName evidence="2">Uncharacterized protein</fullName>
    </submittedName>
</protein>
<evidence type="ECO:0000313" key="2">
    <source>
        <dbReference type="EnsemblPlants" id="OGLUM01G43160.1"/>
    </source>
</evidence>
<feature type="region of interest" description="Disordered" evidence="1">
    <location>
        <begin position="13"/>
        <end position="37"/>
    </location>
</feature>
<reference evidence="2" key="3">
    <citation type="submission" date="2018-05" db="EMBL/GenBank/DDBJ databases">
        <title>OgluRS3 (Oryza glumaepatula Reference Sequence Version 3).</title>
        <authorList>
            <person name="Zhang J."/>
            <person name="Kudrna D."/>
            <person name="Lee S."/>
            <person name="Talag J."/>
            <person name="Welchert J."/>
            <person name="Wing R.A."/>
        </authorList>
    </citation>
    <scope>NUCLEOTIDE SEQUENCE [LARGE SCALE GENOMIC DNA]</scope>
</reference>
<accession>A0A0D9YI30</accession>
<organism evidence="2">
    <name type="scientific">Oryza glumipatula</name>
    <dbReference type="NCBI Taxonomy" id="40148"/>
    <lineage>
        <taxon>Eukaryota</taxon>
        <taxon>Viridiplantae</taxon>
        <taxon>Streptophyta</taxon>
        <taxon>Embryophyta</taxon>
        <taxon>Tracheophyta</taxon>
        <taxon>Spermatophyta</taxon>
        <taxon>Magnoliopsida</taxon>
        <taxon>Liliopsida</taxon>
        <taxon>Poales</taxon>
        <taxon>Poaceae</taxon>
        <taxon>BOP clade</taxon>
        <taxon>Oryzoideae</taxon>
        <taxon>Oryzeae</taxon>
        <taxon>Oryzinae</taxon>
        <taxon>Oryza</taxon>
    </lineage>
</organism>
<feature type="compositionally biased region" description="Basic and acidic residues" evidence="1">
    <location>
        <begin position="88"/>
        <end position="98"/>
    </location>
</feature>
<feature type="compositionally biased region" description="Basic residues" evidence="1">
    <location>
        <begin position="158"/>
        <end position="179"/>
    </location>
</feature>
<sequence>MKFHLLVTIPTHQSGSKRYPYPPTPEISNKTNEGHDACDMKSTRILDTKVRISIQQPEKDLAIAPAREPAAPARRSPFFLTMKLTPMKAEEATARSEPLRLAANRSPPPPPPPPASPVASGLICGVLRRRVAGGGGASEAKPPLGSRSDLGSDEARFDRRRGGRSGAGPRRRGKKKWKKVSVAGGRDGGF</sequence>
<evidence type="ECO:0000313" key="3">
    <source>
        <dbReference type="Proteomes" id="UP000026961"/>
    </source>
</evidence>
<dbReference type="EnsemblPlants" id="OGLUM01G43160.1">
    <property type="protein sequence ID" value="OGLUM01G43160.1"/>
    <property type="gene ID" value="OGLUM01G43160"/>
</dbReference>
<feature type="region of interest" description="Disordered" evidence="1">
    <location>
        <begin position="85"/>
        <end position="121"/>
    </location>
</feature>
<dbReference type="AlphaFoldDB" id="A0A0D9YI30"/>
<dbReference type="HOGENOM" id="CLU_1430071_0_0_1"/>
<keyword evidence="3" id="KW-1185">Reference proteome</keyword>
<dbReference type="Gramene" id="OGLUM01G43160.1">
    <property type="protein sequence ID" value="OGLUM01G43160.1"/>
    <property type="gene ID" value="OGLUM01G43160"/>
</dbReference>